<keyword evidence="2" id="KW-0732">Signal</keyword>
<dbReference type="CDD" id="cd01847">
    <property type="entry name" value="Triacylglycerol_lipase_like"/>
    <property type="match status" value="1"/>
</dbReference>
<dbReference type="PROSITE" id="PS51257">
    <property type="entry name" value="PROKAR_LIPOPROTEIN"/>
    <property type="match status" value="1"/>
</dbReference>
<evidence type="ECO:0000313" key="4">
    <source>
        <dbReference type="Proteomes" id="UP000199391"/>
    </source>
</evidence>
<reference evidence="4" key="1">
    <citation type="submission" date="2016-10" db="EMBL/GenBank/DDBJ databases">
        <authorList>
            <person name="Varghese N."/>
            <person name="Submissions S."/>
        </authorList>
    </citation>
    <scope>NUCLEOTIDE SEQUENCE [LARGE SCALE GENOMIC DNA]</scope>
    <source>
        <strain evidence="4">CGMCC 1.11014</strain>
    </source>
</reference>
<feature type="chain" id="PRO_5011768630" evidence="2">
    <location>
        <begin position="18"/>
        <end position="457"/>
    </location>
</feature>
<evidence type="ECO:0000256" key="2">
    <source>
        <dbReference type="SAM" id="SignalP"/>
    </source>
</evidence>
<proteinExistence type="predicted"/>
<dbReference type="PANTHER" id="PTHR45648">
    <property type="entry name" value="GDSL LIPASE/ACYLHYDROLASE FAMILY PROTEIN (AFU_ORTHOLOGUE AFUA_4G14700)"/>
    <property type="match status" value="1"/>
</dbReference>
<dbReference type="SUPFAM" id="SSF52266">
    <property type="entry name" value="SGNH hydrolase"/>
    <property type="match status" value="1"/>
</dbReference>
<evidence type="ECO:0000313" key="3">
    <source>
        <dbReference type="EMBL" id="SFU98012.1"/>
    </source>
</evidence>
<sequence>MRYTKLALAVMSAAILAACGSGKPNGGDQTLKVKFASQVSFGDSLSDVGTYAVGTVKALGGGKYTINGNNTGVNAELTGKNWTELMAAQFGLPAPCAAMTGLDGDAARGFKVPVTNNAGCYGYAQGGARVTNPVGPGNKLTGSALGQLTVPVVQQVKNHLAAVGGKFKGDEIVFVMAGGNDVLFNLGALSSGATAAGTAAGATAFATSLVGQLAAGAPNPQTAAQAIGLALATEAANPAKTDASVVAAAVTAAVKAGNTAVASLAVYGPMVAKAQADGTAAGTKAGTDYAAAEGPKLVVAMAAAGRELAAIVKNQIVANGAKYVTVNNLPDVSITPSALAQPASTQQLIAAMVKAFNDELTAGLNGVSNVLIVDVYYVSHDQATNPGPYGLTNVKEAACDLSAAKNPLGSSLTCNASNLKSGDVSHYAFADDVHPTPFNNWLLARYVSEKMVVKGWL</sequence>
<dbReference type="InterPro" id="IPR036514">
    <property type="entry name" value="SGNH_hydro_sf"/>
</dbReference>
<dbReference type="EMBL" id="FPBO01000017">
    <property type="protein sequence ID" value="SFU98012.1"/>
    <property type="molecule type" value="Genomic_DNA"/>
</dbReference>
<protein>
    <submittedName>
        <fullName evidence="3">Phospholipase/lecithinase/hemolysin</fullName>
    </submittedName>
</protein>
<keyword evidence="4" id="KW-1185">Reference proteome</keyword>
<dbReference type="InterPro" id="IPR051058">
    <property type="entry name" value="GDSL_Est/Lipase"/>
</dbReference>
<dbReference type="Proteomes" id="UP000199391">
    <property type="component" value="Unassembled WGS sequence"/>
</dbReference>
<dbReference type="OrthoDB" id="5292073at2"/>
<dbReference type="STRING" id="1035707.SAMN05216552_1017108"/>
<dbReference type="Gene3D" id="3.40.50.1110">
    <property type="entry name" value="SGNH hydrolase"/>
    <property type="match status" value="1"/>
</dbReference>
<evidence type="ECO:0000256" key="1">
    <source>
        <dbReference type="ARBA" id="ARBA00022801"/>
    </source>
</evidence>
<dbReference type="GO" id="GO:0016788">
    <property type="term" value="F:hydrolase activity, acting on ester bonds"/>
    <property type="evidence" value="ECO:0007669"/>
    <property type="project" value="UniProtKB-ARBA"/>
</dbReference>
<gene>
    <name evidence="3" type="ORF">SAMN05216552_1017108</name>
</gene>
<organism evidence="3 4">
    <name type="scientific">Pseudoduganella namucuonensis</name>
    <dbReference type="NCBI Taxonomy" id="1035707"/>
    <lineage>
        <taxon>Bacteria</taxon>
        <taxon>Pseudomonadati</taxon>
        <taxon>Pseudomonadota</taxon>
        <taxon>Betaproteobacteria</taxon>
        <taxon>Burkholderiales</taxon>
        <taxon>Oxalobacteraceae</taxon>
        <taxon>Telluria group</taxon>
        <taxon>Pseudoduganella</taxon>
    </lineage>
</organism>
<keyword evidence="1" id="KW-0378">Hydrolase</keyword>
<dbReference type="PANTHER" id="PTHR45648:SF22">
    <property type="entry name" value="GDSL LIPASE_ACYLHYDROLASE FAMILY PROTEIN (AFU_ORTHOLOGUE AFUA_4G14700)"/>
    <property type="match status" value="1"/>
</dbReference>
<feature type="signal peptide" evidence="2">
    <location>
        <begin position="1"/>
        <end position="17"/>
    </location>
</feature>
<dbReference type="AlphaFoldDB" id="A0A1I7KKP9"/>
<accession>A0A1I7KKP9</accession>
<name>A0A1I7KKP9_9BURK</name>
<dbReference type="RefSeq" id="WP_093557036.1">
    <property type="nucleotide sequence ID" value="NZ_FPBO01000017.1"/>
</dbReference>